<feature type="compositionally biased region" description="Polar residues" evidence="1">
    <location>
        <begin position="450"/>
        <end position="460"/>
    </location>
</feature>
<feature type="compositionally biased region" description="Acidic residues" evidence="1">
    <location>
        <begin position="501"/>
        <end position="511"/>
    </location>
</feature>
<dbReference type="EMBL" id="CAMPGE010028669">
    <property type="protein sequence ID" value="CAI2386179.1"/>
    <property type="molecule type" value="Genomic_DNA"/>
</dbReference>
<keyword evidence="3" id="KW-1185">Reference proteome</keyword>
<gene>
    <name evidence="2" type="ORF">ECRASSUSDP1_LOCUS27783</name>
</gene>
<accession>A0AAD2D9I5</accession>
<organism evidence="2 3">
    <name type="scientific">Euplotes crassus</name>
    <dbReference type="NCBI Taxonomy" id="5936"/>
    <lineage>
        <taxon>Eukaryota</taxon>
        <taxon>Sar</taxon>
        <taxon>Alveolata</taxon>
        <taxon>Ciliophora</taxon>
        <taxon>Intramacronucleata</taxon>
        <taxon>Spirotrichea</taxon>
        <taxon>Hypotrichia</taxon>
        <taxon>Euplotida</taxon>
        <taxon>Euplotidae</taxon>
        <taxon>Moneuplotes</taxon>
    </lineage>
</organism>
<protein>
    <submittedName>
        <fullName evidence="2">Uncharacterized protein</fullName>
    </submittedName>
</protein>
<name>A0AAD2D9I5_EUPCR</name>
<dbReference type="PROSITE" id="PS50096">
    <property type="entry name" value="IQ"/>
    <property type="match status" value="1"/>
</dbReference>
<reference evidence="2" key="1">
    <citation type="submission" date="2023-07" db="EMBL/GenBank/DDBJ databases">
        <authorList>
            <consortium name="AG Swart"/>
            <person name="Singh M."/>
            <person name="Singh A."/>
            <person name="Seah K."/>
            <person name="Emmerich C."/>
        </authorList>
    </citation>
    <scope>NUCLEOTIDE SEQUENCE</scope>
    <source>
        <strain evidence="2">DP1</strain>
    </source>
</reference>
<dbReference type="Proteomes" id="UP001295684">
    <property type="component" value="Unassembled WGS sequence"/>
</dbReference>
<dbReference type="AlphaFoldDB" id="A0AAD2D9I5"/>
<dbReference type="Gene3D" id="1.20.5.190">
    <property type="match status" value="1"/>
</dbReference>
<feature type="region of interest" description="Disordered" evidence="1">
    <location>
        <begin position="450"/>
        <end position="541"/>
    </location>
</feature>
<evidence type="ECO:0000256" key="1">
    <source>
        <dbReference type="SAM" id="MobiDB-lite"/>
    </source>
</evidence>
<comment type="caution">
    <text evidence="2">The sequence shown here is derived from an EMBL/GenBank/DDBJ whole genome shotgun (WGS) entry which is preliminary data.</text>
</comment>
<feature type="compositionally biased region" description="Polar residues" evidence="1">
    <location>
        <begin position="467"/>
        <end position="482"/>
    </location>
</feature>
<evidence type="ECO:0000313" key="3">
    <source>
        <dbReference type="Proteomes" id="UP001295684"/>
    </source>
</evidence>
<sequence length="589" mass="70270">MESRRRHIESVRGYSSLNRSLRSTMMSTFKKSSIDLSRIHSSVGKKLSLTSGIKFPVSKTPMPKKSIFVKRKSIAKEKINSLLRRQADDTLFPFIHRNLDRTKDIERSMIKIEQIKQNPRSIRRIKHLPKCNLERLWRETIYIPTKLSKSALSGALYSNITSINQRKEHDFYREYTEKVRLRKHYRFKFSVHFTDKEFTQLTLGEFIKLGEKRRRLEKQKSRKIRAAIVIQKLFRKFIAQKRYKEYIKIYNESQKRIIAALKIQCYYRNRKKLKRMIEQERVRRSRAVKKGQIYKFILRYIIKYHYRKLKLKFLLKNLDKRFKLQRQELVLSSVLRIQYHTRKFLKILRKKRAKAKLMKKKIIQYRVPKKKKKQPSKWRIVNRGGKIQRINIASEKRAKELKRKEMERLVNKHGSFRDMSPSISSISDITERKISSITVKIVEEEYNQNLEESQEFSTPSDNKKSSELTNSSEMKSKSNSLPRKSLFAKKEENSEMSDSSESSESELEESETSQITPSQQEICKRRKSNPDAQLSKEEIYPPNFDASLKRLSLFDKSANMDLSQVKDEIVKSLRQNLKFYNKVLNKKEE</sequence>
<proteinExistence type="predicted"/>
<evidence type="ECO:0000313" key="2">
    <source>
        <dbReference type="EMBL" id="CAI2386179.1"/>
    </source>
</evidence>